<dbReference type="AlphaFoldDB" id="A0A5B7DWP5"/>
<evidence type="ECO:0000313" key="2">
    <source>
        <dbReference type="Proteomes" id="UP000324222"/>
    </source>
</evidence>
<gene>
    <name evidence="1" type="ORF">E2C01_019232</name>
</gene>
<dbReference type="Proteomes" id="UP000324222">
    <property type="component" value="Unassembled WGS sequence"/>
</dbReference>
<keyword evidence="2" id="KW-1185">Reference proteome</keyword>
<evidence type="ECO:0000313" key="1">
    <source>
        <dbReference type="EMBL" id="MPC26102.1"/>
    </source>
</evidence>
<organism evidence="1 2">
    <name type="scientific">Portunus trituberculatus</name>
    <name type="common">Swimming crab</name>
    <name type="synonym">Neptunus trituberculatus</name>
    <dbReference type="NCBI Taxonomy" id="210409"/>
    <lineage>
        <taxon>Eukaryota</taxon>
        <taxon>Metazoa</taxon>
        <taxon>Ecdysozoa</taxon>
        <taxon>Arthropoda</taxon>
        <taxon>Crustacea</taxon>
        <taxon>Multicrustacea</taxon>
        <taxon>Malacostraca</taxon>
        <taxon>Eumalacostraca</taxon>
        <taxon>Eucarida</taxon>
        <taxon>Decapoda</taxon>
        <taxon>Pleocyemata</taxon>
        <taxon>Brachyura</taxon>
        <taxon>Eubrachyura</taxon>
        <taxon>Portunoidea</taxon>
        <taxon>Portunidae</taxon>
        <taxon>Portuninae</taxon>
        <taxon>Portunus</taxon>
    </lineage>
</organism>
<name>A0A5B7DWP5_PORTR</name>
<proteinExistence type="predicted"/>
<dbReference type="EMBL" id="VSRR010001555">
    <property type="protein sequence ID" value="MPC26102.1"/>
    <property type="molecule type" value="Genomic_DNA"/>
</dbReference>
<sequence>MTLYTSPYNTEFAMQDSGVIPTSRHLTVIHRYMEPSAKFISEFILCRFHPLKPLLFIIALGTVKSKVLPFASCRSSQPPGSGLWLSLGTTTGCVHKDVVSADCHLRVPNF</sequence>
<reference evidence="1 2" key="1">
    <citation type="submission" date="2019-05" db="EMBL/GenBank/DDBJ databases">
        <title>Another draft genome of Portunus trituberculatus and its Hox gene families provides insights of decapod evolution.</title>
        <authorList>
            <person name="Jeong J.-H."/>
            <person name="Song I."/>
            <person name="Kim S."/>
            <person name="Choi T."/>
            <person name="Kim D."/>
            <person name="Ryu S."/>
            <person name="Kim W."/>
        </authorList>
    </citation>
    <scope>NUCLEOTIDE SEQUENCE [LARGE SCALE GENOMIC DNA]</scope>
    <source>
        <tissue evidence="1">Muscle</tissue>
    </source>
</reference>
<comment type="caution">
    <text evidence="1">The sequence shown here is derived from an EMBL/GenBank/DDBJ whole genome shotgun (WGS) entry which is preliminary data.</text>
</comment>
<accession>A0A5B7DWP5</accession>
<protein>
    <submittedName>
        <fullName evidence="1">Uncharacterized protein</fullName>
    </submittedName>
</protein>